<reference evidence="4" key="1">
    <citation type="submission" date="2023-08" db="EMBL/GenBank/DDBJ databases">
        <title>Black Yeasts Isolated from many extreme environments.</title>
        <authorList>
            <person name="Coleine C."/>
            <person name="Stajich J.E."/>
            <person name="Selbmann L."/>
        </authorList>
    </citation>
    <scope>NUCLEOTIDE SEQUENCE</scope>
    <source>
        <strain evidence="4">CCFEE 5810</strain>
    </source>
</reference>
<feature type="domain" description="RRM" evidence="3">
    <location>
        <begin position="462"/>
        <end position="533"/>
    </location>
</feature>
<gene>
    <name evidence="4" type="primary">NAB3</name>
    <name evidence="4" type="ORF">LTR97_006209</name>
</gene>
<dbReference type="GO" id="GO:0003723">
    <property type="term" value="F:RNA binding"/>
    <property type="evidence" value="ECO:0007669"/>
    <property type="project" value="UniProtKB-UniRule"/>
</dbReference>
<feature type="region of interest" description="Disordered" evidence="2">
    <location>
        <begin position="208"/>
        <end position="258"/>
    </location>
</feature>
<evidence type="ECO:0000313" key="4">
    <source>
        <dbReference type="EMBL" id="KAK5700074.1"/>
    </source>
</evidence>
<dbReference type="Pfam" id="PF00076">
    <property type="entry name" value="RRM_1"/>
    <property type="match status" value="1"/>
</dbReference>
<sequence length="904" mass="97947">MNFDRTSEAPEEPFHQSGHTPLSPASPKPLHFPTPANVPILDMQTNVEFNQTEPHMADPAMRNTEVRPNLWKDPNEPEDHASPYSTGGEAADVGKLEAAAQYGAYTASDSADMGAPAATEQSEAIQLSNDMSHQTNATVVEVASDFEAAKPDAPTPSFDTSTPTVVPSAQYQPQIFEAQPEQAQSTSATPFGANVDVQALLNTLQAPPSASTSVANAATPFPPTPQAQQSESGHDASANLGAPPSGLPPRPPPQEQPLINANYAHSQHIRDYHPHAANPAAQPQQYNGAPSNVADQSGQSYVPSASLRANPMTASTSQAQTQAYAFSPSAATYQHPAGVVGQPQTASTAAQNNNYTTQRRPSTTNSVASGTPIESRREYKLAAGEVPTAEDRPWDAETQAKYDHFIETERHYVSEGRWEQFPMGSRLFVGTRNLDGSKTRKDEVTLVDEDDAAWKKYNADGSSSVLGNLSSEKVTKRDIFHVFWRYGELAQISIKQAYGFVQFLSADECRRAMEVEQGRQIRDKRIHLEVSKPQKNRAGVQNQNQGRRSRSPDYGRGGKQGAGTDRYVSGGRNQGRGNGGFRQRSASPPRGYRDRFDDRHRERSPAYGRSGGRGFRSPSPRRSEDDDLPLPKRAPRDVPDVQIIVFDSLERDFISWVEKAFSARGVRVDVLLLSPRLSEQAVIRRQIVEGVTAVVKLAKRNQDTGKIGLQVFDRSGGQGLGSVKFEEYDGLEPHIVVELVLRAKQTQAAPPPQAYGGGYGGQQQQQYGVPPQQQQYPNQYGQQPAYGGQQPPPPAGYAPPGYPQQQQAPPPQNVQNLITSLDPNGLQNLLSAMGNQQSPSTPAYGAPQQGGYAHQQQQQAAMMALQQNPQMAAGLQQAMPGGGQQGGGQVNMQDILAKLGSYGK</sequence>
<feature type="region of interest" description="Disordered" evidence="2">
    <location>
        <begin position="53"/>
        <end position="89"/>
    </location>
</feature>
<feature type="region of interest" description="Disordered" evidence="2">
    <location>
        <begin position="277"/>
        <end position="299"/>
    </location>
</feature>
<dbReference type="InterPro" id="IPR035979">
    <property type="entry name" value="RBD_domain_sf"/>
</dbReference>
<dbReference type="InterPro" id="IPR012677">
    <property type="entry name" value="Nucleotide-bd_a/b_plait_sf"/>
</dbReference>
<feature type="compositionally biased region" description="Basic and acidic residues" evidence="2">
    <location>
        <begin position="1"/>
        <end position="14"/>
    </location>
</feature>
<comment type="caution">
    <text evidence="4">The sequence shown here is derived from an EMBL/GenBank/DDBJ whole genome shotgun (WGS) entry which is preliminary data.</text>
</comment>
<accession>A0AAN7W997</accession>
<evidence type="ECO:0000259" key="3">
    <source>
        <dbReference type="PROSITE" id="PS50102"/>
    </source>
</evidence>
<evidence type="ECO:0000313" key="5">
    <source>
        <dbReference type="Proteomes" id="UP001310594"/>
    </source>
</evidence>
<feature type="compositionally biased region" description="Polar residues" evidence="2">
    <location>
        <begin position="288"/>
        <end position="299"/>
    </location>
</feature>
<feature type="region of interest" description="Disordered" evidence="2">
    <location>
        <begin position="748"/>
        <end position="815"/>
    </location>
</feature>
<feature type="region of interest" description="Disordered" evidence="2">
    <location>
        <begin position="335"/>
        <end position="378"/>
    </location>
</feature>
<dbReference type="EMBL" id="JAVRQU010000008">
    <property type="protein sequence ID" value="KAK5700074.1"/>
    <property type="molecule type" value="Genomic_DNA"/>
</dbReference>
<feature type="compositionally biased region" description="Pro residues" evidence="2">
    <location>
        <begin position="245"/>
        <end position="255"/>
    </location>
</feature>
<dbReference type="PROSITE" id="PS50102">
    <property type="entry name" value="RRM"/>
    <property type="match status" value="1"/>
</dbReference>
<feature type="compositionally biased region" description="Low complexity" evidence="2">
    <location>
        <begin position="277"/>
        <end position="287"/>
    </location>
</feature>
<dbReference type="PANTHER" id="PTHR23295">
    <property type="entry name" value="NUCLEAR RECEPTOR COACTIVATOR 5-RELATED"/>
    <property type="match status" value="1"/>
</dbReference>
<dbReference type="AlphaFoldDB" id="A0AAN7W997"/>
<dbReference type="Proteomes" id="UP001310594">
    <property type="component" value="Unassembled WGS sequence"/>
</dbReference>
<keyword evidence="1" id="KW-0694">RNA-binding</keyword>
<evidence type="ECO:0000256" key="1">
    <source>
        <dbReference type="PROSITE-ProRule" id="PRU00176"/>
    </source>
</evidence>
<feature type="compositionally biased region" description="Low complexity" evidence="2">
    <location>
        <begin position="842"/>
        <end position="854"/>
    </location>
</feature>
<protein>
    <submittedName>
        <fullName evidence="4">Nuclear polyadenylated RNA-binding protein 3</fullName>
    </submittedName>
</protein>
<feature type="region of interest" description="Disordered" evidence="2">
    <location>
        <begin position="524"/>
        <end position="634"/>
    </location>
</feature>
<proteinExistence type="predicted"/>
<dbReference type="SUPFAM" id="SSF52954">
    <property type="entry name" value="Class II aaRS ABD-related"/>
    <property type="match status" value="1"/>
</dbReference>
<feature type="compositionally biased region" description="Polar residues" evidence="2">
    <location>
        <begin position="342"/>
        <end position="369"/>
    </location>
</feature>
<dbReference type="Gene3D" id="3.30.70.330">
    <property type="match status" value="1"/>
</dbReference>
<feature type="region of interest" description="Disordered" evidence="2">
    <location>
        <begin position="830"/>
        <end position="854"/>
    </location>
</feature>
<dbReference type="SUPFAM" id="SSF54928">
    <property type="entry name" value="RNA-binding domain, RBD"/>
    <property type="match status" value="1"/>
</dbReference>
<feature type="region of interest" description="Disordered" evidence="2">
    <location>
        <begin position="1"/>
        <end position="37"/>
    </location>
</feature>
<dbReference type="SMART" id="SM00360">
    <property type="entry name" value="RRM"/>
    <property type="match status" value="1"/>
</dbReference>
<evidence type="ECO:0000256" key="2">
    <source>
        <dbReference type="SAM" id="MobiDB-lite"/>
    </source>
</evidence>
<dbReference type="InterPro" id="IPR000504">
    <property type="entry name" value="RRM_dom"/>
</dbReference>
<dbReference type="PANTHER" id="PTHR23295:SF6">
    <property type="entry name" value="NEOSIN, ISOFORM A"/>
    <property type="match status" value="1"/>
</dbReference>
<organism evidence="4 5">
    <name type="scientific">Elasticomyces elasticus</name>
    <dbReference type="NCBI Taxonomy" id="574655"/>
    <lineage>
        <taxon>Eukaryota</taxon>
        <taxon>Fungi</taxon>
        <taxon>Dikarya</taxon>
        <taxon>Ascomycota</taxon>
        <taxon>Pezizomycotina</taxon>
        <taxon>Dothideomycetes</taxon>
        <taxon>Dothideomycetidae</taxon>
        <taxon>Mycosphaerellales</taxon>
        <taxon>Teratosphaeriaceae</taxon>
        <taxon>Elasticomyces</taxon>
    </lineage>
</organism>
<name>A0AAN7W997_9PEZI</name>
<dbReference type="InterPro" id="IPR052600">
    <property type="entry name" value="Nuc_rcpt_coact/corep"/>
</dbReference>
<feature type="compositionally biased region" description="Basic and acidic residues" evidence="2">
    <location>
        <begin position="591"/>
        <end position="604"/>
    </location>
</feature>
<feature type="compositionally biased region" description="Low complexity" evidence="2">
    <location>
        <begin position="762"/>
        <end position="789"/>
    </location>
</feature>
<feature type="compositionally biased region" description="Polar residues" evidence="2">
    <location>
        <begin position="830"/>
        <end position="841"/>
    </location>
</feature>
<feature type="compositionally biased region" description="Pro residues" evidence="2">
    <location>
        <begin position="790"/>
        <end position="812"/>
    </location>
</feature>